<dbReference type="OrthoDB" id="10516342at2759"/>
<evidence type="ECO:0000313" key="1">
    <source>
        <dbReference type="EMBL" id="GFQ98535.1"/>
    </source>
</evidence>
<protein>
    <submittedName>
        <fullName evidence="1">Uncharacterized protein</fullName>
    </submittedName>
</protein>
<sequence>MLERPTSCHLNRFLKIDSRKPFNLLLQECSCAGRTPTCSARIGRRTDCWSVPQYASSSPEAYSVEDSVGRKSENRERKFKEEVKTPLQMCQAPSDSSFVCRPLHLFVTSLLFSQKKIQSTSH</sequence>
<organism evidence="1 2">
    <name type="scientific">Trichonephila clavata</name>
    <name type="common">Joro spider</name>
    <name type="synonym">Nephila clavata</name>
    <dbReference type="NCBI Taxonomy" id="2740835"/>
    <lineage>
        <taxon>Eukaryota</taxon>
        <taxon>Metazoa</taxon>
        <taxon>Ecdysozoa</taxon>
        <taxon>Arthropoda</taxon>
        <taxon>Chelicerata</taxon>
        <taxon>Arachnida</taxon>
        <taxon>Araneae</taxon>
        <taxon>Araneomorphae</taxon>
        <taxon>Entelegynae</taxon>
        <taxon>Araneoidea</taxon>
        <taxon>Nephilidae</taxon>
        <taxon>Trichonephila</taxon>
    </lineage>
</organism>
<keyword evidence="2" id="KW-1185">Reference proteome</keyword>
<comment type="caution">
    <text evidence="1">The sequence shown here is derived from an EMBL/GenBank/DDBJ whole genome shotgun (WGS) entry which is preliminary data.</text>
</comment>
<reference evidence="1" key="1">
    <citation type="submission" date="2020-07" db="EMBL/GenBank/DDBJ databases">
        <title>Multicomponent nature underlies the extraordinary mechanical properties of spider dragline silk.</title>
        <authorList>
            <person name="Kono N."/>
            <person name="Nakamura H."/>
            <person name="Mori M."/>
            <person name="Yoshida Y."/>
            <person name="Ohtoshi R."/>
            <person name="Malay A.D."/>
            <person name="Moran D.A.P."/>
            <person name="Tomita M."/>
            <person name="Numata K."/>
            <person name="Arakawa K."/>
        </authorList>
    </citation>
    <scope>NUCLEOTIDE SEQUENCE</scope>
</reference>
<dbReference type="Proteomes" id="UP000887116">
    <property type="component" value="Unassembled WGS sequence"/>
</dbReference>
<accession>A0A8X6JA63</accession>
<dbReference type="EMBL" id="BMAO01024896">
    <property type="protein sequence ID" value="GFQ98535.1"/>
    <property type="molecule type" value="Genomic_DNA"/>
</dbReference>
<dbReference type="AlphaFoldDB" id="A0A8X6JA63"/>
<proteinExistence type="predicted"/>
<name>A0A8X6JA63_TRICU</name>
<evidence type="ECO:0000313" key="2">
    <source>
        <dbReference type="Proteomes" id="UP000887116"/>
    </source>
</evidence>
<gene>
    <name evidence="1" type="primary">AVEN_65151_1</name>
    <name evidence="1" type="ORF">TNCT_425031</name>
</gene>